<evidence type="ECO:0000256" key="6">
    <source>
        <dbReference type="ARBA" id="ARBA00022840"/>
    </source>
</evidence>
<evidence type="ECO:0000256" key="9">
    <source>
        <dbReference type="SAM" id="MobiDB-lite"/>
    </source>
</evidence>
<evidence type="ECO:0000256" key="4">
    <source>
        <dbReference type="ARBA" id="ARBA00022741"/>
    </source>
</evidence>
<dbReference type="InterPro" id="IPR050445">
    <property type="entry name" value="Bact_polysacc_biosynth/exp"/>
</dbReference>
<sequence>MERIKQAIDKARAQAPASAPFAEPAARGTPHTAPPPPRPHVQAMDVSYVHTEVVPLDPAHLEEHRIVAYNKASQHNWAFDVLRTQVLQKMDEKGWRTLAITSPTLESGKTVVSINLAMSIAHHSQRTAMLVDFDLRRPRVASYLGLSRNPSLNEVLAGQAQLHEAMVNPGLPRLVVVPTNRPVPKAAEVLSSQSVGVLIEDLRDRYDDRTVIFDLPPMMAGDDVMSVLPRIDAVLMVIGNGNSTKSEIEESMRHIPADRLLGVVLNKAEAAVRRGYY</sequence>
<evidence type="ECO:0000256" key="8">
    <source>
        <dbReference type="ARBA" id="ARBA00051245"/>
    </source>
</evidence>
<evidence type="ECO:0000313" key="12">
    <source>
        <dbReference type="Proteomes" id="UP001501627"/>
    </source>
</evidence>
<keyword evidence="12" id="KW-1185">Reference proteome</keyword>
<dbReference type="GO" id="GO:0016301">
    <property type="term" value="F:kinase activity"/>
    <property type="evidence" value="ECO:0007669"/>
    <property type="project" value="UniProtKB-KW"/>
</dbReference>
<evidence type="ECO:0000313" key="11">
    <source>
        <dbReference type="EMBL" id="GAA3981742.1"/>
    </source>
</evidence>
<dbReference type="InterPro" id="IPR027417">
    <property type="entry name" value="P-loop_NTPase"/>
</dbReference>
<dbReference type="EC" id="2.7.10.2" evidence="2"/>
<name>A0ABP7QFM9_9BURK</name>
<accession>A0ABP7QFM9</accession>
<evidence type="ECO:0000256" key="1">
    <source>
        <dbReference type="ARBA" id="ARBA00007316"/>
    </source>
</evidence>
<organism evidence="11 12">
    <name type="scientific">Comamonas faecalis</name>
    <dbReference type="NCBI Taxonomy" id="1387849"/>
    <lineage>
        <taxon>Bacteria</taxon>
        <taxon>Pseudomonadati</taxon>
        <taxon>Pseudomonadota</taxon>
        <taxon>Betaproteobacteria</taxon>
        <taxon>Burkholderiales</taxon>
        <taxon>Comamonadaceae</taxon>
        <taxon>Comamonas</taxon>
    </lineage>
</organism>
<evidence type="ECO:0000256" key="2">
    <source>
        <dbReference type="ARBA" id="ARBA00011903"/>
    </source>
</evidence>
<gene>
    <name evidence="11" type="ORF">GCM10022279_01670</name>
</gene>
<feature type="domain" description="AAA" evidence="10">
    <location>
        <begin position="107"/>
        <end position="219"/>
    </location>
</feature>
<feature type="region of interest" description="Disordered" evidence="9">
    <location>
        <begin position="1"/>
        <end position="42"/>
    </location>
</feature>
<keyword evidence="3" id="KW-0808">Transferase</keyword>
<dbReference type="Proteomes" id="UP001501627">
    <property type="component" value="Unassembled WGS sequence"/>
</dbReference>
<dbReference type="InterPro" id="IPR025669">
    <property type="entry name" value="AAA_dom"/>
</dbReference>
<keyword evidence="5 11" id="KW-0418">Kinase</keyword>
<dbReference type="SUPFAM" id="SSF52540">
    <property type="entry name" value="P-loop containing nucleoside triphosphate hydrolases"/>
    <property type="match status" value="1"/>
</dbReference>
<evidence type="ECO:0000256" key="5">
    <source>
        <dbReference type="ARBA" id="ARBA00022777"/>
    </source>
</evidence>
<comment type="caution">
    <text evidence="11">The sequence shown here is derived from an EMBL/GenBank/DDBJ whole genome shotgun (WGS) entry which is preliminary data.</text>
</comment>
<keyword evidence="6" id="KW-0067">ATP-binding</keyword>
<evidence type="ECO:0000259" key="10">
    <source>
        <dbReference type="Pfam" id="PF13614"/>
    </source>
</evidence>
<dbReference type="EMBL" id="BAABBP010000001">
    <property type="protein sequence ID" value="GAA3981742.1"/>
    <property type="molecule type" value="Genomic_DNA"/>
</dbReference>
<evidence type="ECO:0000256" key="7">
    <source>
        <dbReference type="ARBA" id="ARBA00023137"/>
    </source>
</evidence>
<dbReference type="InterPro" id="IPR005702">
    <property type="entry name" value="Wzc-like_C"/>
</dbReference>
<proteinExistence type="inferred from homology"/>
<dbReference type="Gene3D" id="3.40.50.300">
    <property type="entry name" value="P-loop containing nucleotide triphosphate hydrolases"/>
    <property type="match status" value="1"/>
</dbReference>
<keyword evidence="4" id="KW-0547">Nucleotide-binding</keyword>
<reference evidence="12" key="1">
    <citation type="journal article" date="2019" name="Int. J. Syst. Evol. Microbiol.">
        <title>The Global Catalogue of Microorganisms (GCM) 10K type strain sequencing project: providing services to taxonomists for standard genome sequencing and annotation.</title>
        <authorList>
            <consortium name="The Broad Institute Genomics Platform"/>
            <consortium name="The Broad Institute Genome Sequencing Center for Infectious Disease"/>
            <person name="Wu L."/>
            <person name="Ma J."/>
        </authorList>
    </citation>
    <scope>NUCLEOTIDE SEQUENCE [LARGE SCALE GENOMIC DNA]</scope>
    <source>
        <strain evidence="12">JCM 17561</strain>
    </source>
</reference>
<feature type="compositionally biased region" description="Low complexity" evidence="9">
    <location>
        <begin position="13"/>
        <end position="31"/>
    </location>
</feature>
<dbReference type="PANTHER" id="PTHR32309:SF13">
    <property type="entry name" value="FERRIC ENTEROBACTIN TRANSPORT PROTEIN FEPE"/>
    <property type="match status" value="1"/>
</dbReference>
<keyword evidence="7" id="KW-0829">Tyrosine-protein kinase</keyword>
<dbReference type="RefSeq" id="WP_344867654.1">
    <property type="nucleotide sequence ID" value="NZ_BAABBP010000001.1"/>
</dbReference>
<dbReference type="Pfam" id="PF13614">
    <property type="entry name" value="AAA_31"/>
    <property type="match status" value="1"/>
</dbReference>
<dbReference type="PANTHER" id="PTHR32309">
    <property type="entry name" value="TYROSINE-PROTEIN KINASE"/>
    <property type="match status" value="1"/>
</dbReference>
<comment type="catalytic activity">
    <reaction evidence="8">
        <text>L-tyrosyl-[protein] + ATP = O-phospho-L-tyrosyl-[protein] + ADP + H(+)</text>
        <dbReference type="Rhea" id="RHEA:10596"/>
        <dbReference type="Rhea" id="RHEA-COMP:10136"/>
        <dbReference type="Rhea" id="RHEA-COMP:20101"/>
        <dbReference type="ChEBI" id="CHEBI:15378"/>
        <dbReference type="ChEBI" id="CHEBI:30616"/>
        <dbReference type="ChEBI" id="CHEBI:46858"/>
        <dbReference type="ChEBI" id="CHEBI:61978"/>
        <dbReference type="ChEBI" id="CHEBI:456216"/>
        <dbReference type="EC" id="2.7.10.2"/>
    </reaction>
</comment>
<evidence type="ECO:0000256" key="3">
    <source>
        <dbReference type="ARBA" id="ARBA00022679"/>
    </source>
</evidence>
<comment type="similarity">
    <text evidence="1">Belongs to the CpsD/CapB family.</text>
</comment>
<dbReference type="CDD" id="cd05387">
    <property type="entry name" value="BY-kinase"/>
    <property type="match status" value="1"/>
</dbReference>
<protein>
    <recommendedName>
        <fullName evidence="2">non-specific protein-tyrosine kinase</fullName>
        <ecNumber evidence="2">2.7.10.2</ecNumber>
    </recommendedName>
</protein>
<feature type="compositionally biased region" description="Basic and acidic residues" evidence="9">
    <location>
        <begin position="1"/>
        <end position="12"/>
    </location>
</feature>